<keyword evidence="5 6" id="KW-0472">Membrane</keyword>
<evidence type="ECO:0000256" key="5">
    <source>
        <dbReference type="ARBA" id="ARBA00023136"/>
    </source>
</evidence>
<feature type="transmembrane region" description="Helical" evidence="6">
    <location>
        <begin position="176"/>
        <end position="197"/>
    </location>
</feature>
<proteinExistence type="predicted"/>
<dbReference type="RefSeq" id="WP_128393657.1">
    <property type="nucleotide sequence ID" value="NZ_SHKO01000001.1"/>
</dbReference>
<keyword evidence="4 6" id="KW-1133">Transmembrane helix</keyword>
<feature type="transmembrane region" description="Helical" evidence="6">
    <location>
        <begin position="111"/>
        <end position="132"/>
    </location>
</feature>
<protein>
    <submittedName>
        <fullName evidence="7">L-lysine exporter family protein LysE/ArgO</fullName>
    </submittedName>
</protein>
<evidence type="ECO:0000313" key="8">
    <source>
        <dbReference type="Proteomes" id="UP000293398"/>
    </source>
</evidence>
<evidence type="ECO:0000313" key="7">
    <source>
        <dbReference type="EMBL" id="RZT98601.1"/>
    </source>
</evidence>
<feature type="transmembrane region" description="Helical" evidence="6">
    <location>
        <begin position="35"/>
        <end position="61"/>
    </location>
</feature>
<evidence type="ECO:0000256" key="1">
    <source>
        <dbReference type="ARBA" id="ARBA00004651"/>
    </source>
</evidence>
<dbReference type="AlphaFoldDB" id="A0A4Q7VQ76"/>
<organism evidence="7 8">
    <name type="scientific">Advenella incenata</name>
    <dbReference type="NCBI Taxonomy" id="267800"/>
    <lineage>
        <taxon>Bacteria</taxon>
        <taxon>Pseudomonadati</taxon>
        <taxon>Pseudomonadota</taxon>
        <taxon>Betaproteobacteria</taxon>
        <taxon>Burkholderiales</taxon>
        <taxon>Alcaligenaceae</taxon>
    </lineage>
</organism>
<name>A0A4Q7VQ76_9BURK</name>
<keyword evidence="3 6" id="KW-0812">Transmembrane</keyword>
<accession>A0A4Q7VQ76</accession>
<evidence type="ECO:0000256" key="2">
    <source>
        <dbReference type="ARBA" id="ARBA00022475"/>
    </source>
</evidence>
<dbReference type="OrthoDB" id="5638726at2"/>
<keyword evidence="8" id="KW-1185">Reference proteome</keyword>
<evidence type="ECO:0000256" key="3">
    <source>
        <dbReference type="ARBA" id="ARBA00022692"/>
    </source>
</evidence>
<feature type="transmembrane region" description="Helical" evidence="6">
    <location>
        <begin position="6"/>
        <end position="26"/>
    </location>
</feature>
<dbReference type="PANTHER" id="PTHR30086:SF20">
    <property type="entry name" value="ARGININE EXPORTER PROTEIN ARGO-RELATED"/>
    <property type="match status" value="1"/>
</dbReference>
<keyword evidence="2" id="KW-1003">Cell membrane</keyword>
<dbReference type="Proteomes" id="UP000293398">
    <property type="component" value="Unassembled WGS sequence"/>
</dbReference>
<dbReference type="PANTHER" id="PTHR30086">
    <property type="entry name" value="ARGININE EXPORTER PROTEIN ARGO"/>
    <property type="match status" value="1"/>
</dbReference>
<dbReference type="EMBL" id="SHKO01000001">
    <property type="protein sequence ID" value="RZT98601.1"/>
    <property type="molecule type" value="Genomic_DNA"/>
</dbReference>
<dbReference type="GO" id="GO:0015171">
    <property type="term" value="F:amino acid transmembrane transporter activity"/>
    <property type="evidence" value="ECO:0007669"/>
    <property type="project" value="TreeGrafter"/>
</dbReference>
<evidence type="ECO:0000256" key="6">
    <source>
        <dbReference type="SAM" id="Phobius"/>
    </source>
</evidence>
<evidence type="ECO:0000256" key="4">
    <source>
        <dbReference type="ARBA" id="ARBA00022989"/>
    </source>
</evidence>
<sequence>MNAYLAGLFLSGSLILAIGSQNAFVLKQGLRKSHVFWVCLVCSLSDAALILTGVLGFSVVARHAAHVVPLIKYAGALFLFVYGLLHFHAAITKTASMGDSHIEAPSLKRTLLICLALTWLNPHVYLDTLLLIGSVSTRFPGQHWLFAAGGITASLVFFFSLGYGARLLLPLFKKPVAWKVLDLVVGVTMWAIAWQLVWGESLG</sequence>
<feature type="transmembrane region" description="Helical" evidence="6">
    <location>
        <begin position="144"/>
        <end position="164"/>
    </location>
</feature>
<comment type="caution">
    <text evidence="7">The sequence shown here is derived from an EMBL/GenBank/DDBJ whole genome shotgun (WGS) entry which is preliminary data.</text>
</comment>
<feature type="transmembrane region" description="Helical" evidence="6">
    <location>
        <begin position="73"/>
        <end position="91"/>
    </location>
</feature>
<gene>
    <name evidence="7" type="ORF">EV681_0379</name>
</gene>
<dbReference type="Pfam" id="PF01810">
    <property type="entry name" value="LysE"/>
    <property type="match status" value="1"/>
</dbReference>
<dbReference type="InterPro" id="IPR001123">
    <property type="entry name" value="LeuE-type"/>
</dbReference>
<reference evidence="7 8" key="1">
    <citation type="submission" date="2019-02" db="EMBL/GenBank/DDBJ databases">
        <title>Genomic Encyclopedia of Type Strains, Phase IV (KMG-IV): sequencing the most valuable type-strain genomes for metagenomic binning, comparative biology and taxonomic classification.</title>
        <authorList>
            <person name="Goeker M."/>
        </authorList>
    </citation>
    <scope>NUCLEOTIDE SEQUENCE [LARGE SCALE GENOMIC DNA]</scope>
    <source>
        <strain evidence="7 8">DSM 23814</strain>
    </source>
</reference>
<comment type="subcellular location">
    <subcellularLocation>
        <location evidence="1">Cell membrane</location>
        <topology evidence="1">Multi-pass membrane protein</topology>
    </subcellularLocation>
</comment>
<dbReference type="GO" id="GO:0005886">
    <property type="term" value="C:plasma membrane"/>
    <property type="evidence" value="ECO:0007669"/>
    <property type="project" value="UniProtKB-SubCell"/>
</dbReference>